<feature type="domain" description="PAS" evidence="18">
    <location>
        <begin position="445"/>
        <end position="514"/>
    </location>
</feature>
<dbReference type="Gene3D" id="1.10.287.130">
    <property type="match status" value="1"/>
</dbReference>
<dbReference type="InterPro" id="IPR003661">
    <property type="entry name" value="HisK_dim/P_dom"/>
</dbReference>
<keyword evidence="11 15" id="KW-1133">Transmembrane helix</keyword>
<keyword evidence="12" id="KW-0902">Two-component regulatory system</keyword>
<dbReference type="Pfam" id="PF02518">
    <property type="entry name" value="HATPase_c"/>
    <property type="match status" value="1"/>
</dbReference>
<evidence type="ECO:0000256" key="9">
    <source>
        <dbReference type="ARBA" id="ARBA00022777"/>
    </source>
</evidence>
<dbReference type="SMART" id="SM00387">
    <property type="entry name" value="HATPase_c"/>
    <property type="match status" value="1"/>
</dbReference>
<evidence type="ECO:0000256" key="13">
    <source>
        <dbReference type="ARBA" id="ARBA00023136"/>
    </source>
</evidence>
<dbReference type="PANTHER" id="PTHR43065:SF42">
    <property type="entry name" value="TWO-COMPONENT SENSOR PPRA"/>
    <property type="match status" value="1"/>
</dbReference>
<evidence type="ECO:0000256" key="6">
    <source>
        <dbReference type="ARBA" id="ARBA00022679"/>
    </source>
</evidence>
<evidence type="ECO:0000259" key="16">
    <source>
        <dbReference type="PROSITE" id="PS50109"/>
    </source>
</evidence>
<dbReference type="InterPro" id="IPR036097">
    <property type="entry name" value="HisK_dim/P_sf"/>
</dbReference>
<keyword evidence="4" id="KW-1003">Cell membrane</keyword>
<evidence type="ECO:0000256" key="12">
    <source>
        <dbReference type="ARBA" id="ARBA00023012"/>
    </source>
</evidence>
<dbReference type="SUPFAM" id="SSF55874">
    <property type="entry name" value="ATPase domain of HSP90 chaperone/DNA topoisomerase II/histidine kinase"/>
    <property type="match status" value="1"/>
</dbReference>
<evidence type="ECO:0000313" key="21">
    <source>
        <dbReference type="Proteomes" id="UP000830055"/>
    </source>
</evidence>
<keyword evidence="7 15" id="KW-0812">Transmembrane</keyword>
<keyword evidence="6" id="KW-0808">Transferase</keyword>
<dbReference type="Pfam" id="PF00512">
    <property type="entry name" value="HisKA"/>
    <property type="match status" value="1"/>
</dbReference>
<evidence type="ECO:0000259" key="19">
    <source>
        <dbReference type="PROSITE" id="PS50113"/>
    </source>
</evidence>
<evidence type="ECO:0000259" key="18">
    <source>
        <dbReference type="PROSITE" id="PS50112"/>
    </source>
</evidence>
<dbReference type="InterPro" id="IPR000700">
    <property type="entry name" value="PAS-assoc_C"/>
</dbReference>
<dbReference type="PROSITE" id="PS50110">
    <property type="entry name" value="RESPONSE_REGULATORY"/>
    <property type="match status" value="1"/>
</dbReference>
<dbReference type="Gene3D" id="3.30.450.20">
    <property type="entry name" value="PAS domain"/>
    <property type="match status" value="4"/>
</dbReference>
<dbReference type="InterPro" id="IPR005467">
    <property type="entry name" value="His_kinase_dom"/>
</dbReference>
<dbReference type="EMBL" id="AP025516">
    <property type="protein sequence ID" value="BDD88377.1"/>
    <property type="molecule type" value="Genomic_DNA"/>
</dbReference>
<dbReference type="SUPFAM" id="SSF47384">
    <property type="entry name" value="Homodimeric domain of signal transducing histidine kinase"/>
    <property type="match status" value="1"/>
</dbReference>
<dbReference type="Gene3D" id="3.30.565.10">
    <property type="entry name" value="Histidine kinase-like ATPase, C-terminal domain"/>
    <property type="match status" value="1"/>
</dbReference>
<keyword evidence="8" id="KW-0547">Nucleotide-binding</keyword>
<dbReference type="InterPro" id="IPR004358">
    <property type="entry name" value="Sig_transdc_His_kin-like_C"/>
</dbReference>
<dbReference type="InterPro" id="IPR036890">
    <property type="entry name" value="HATPase_C_sf"/>
</dbReference>
<dbReference type="InterPro" id="IPR011620">
    <property type="entry name" value="Sig_transdc_His_kinase_LytS_TM"/>
</dbReference>
<dbReference type="CDD" id="cd00082">
    <property type="entry name" value="HisKA"/>
    <property type="match status" value="1"/>
</dbReference>
<dbReference type="SMART" id="SM00388">
    <property type="entry name" value="HisKA"/>
    <property type="match status" value="1"/>
</dbReference>
<evidence type="ECO:0000259" key="17">
    <source>
        <dbReference type="PROSITE" id="PS50110"/>
    </source>
</evidence>
<dbReference type="Pfam" id="PF00072">
    <property type="entry name" value="Response_reg"/>
    <property type="match status" value="1"/>
</dbReference>
<dbReference type="InterPro" id="IPR035965">
    <property type="entry name" value="PAS-like_dom_sf"/>
</dbReference>
<feature type="domain" description="PAS" evidence="18">
    <location>
        <begin position="570"/>
        <end position="639"/>
    </location>
</feature>
<dbReference type="InterPro" id="IPR013767">
    <property type="entry name" value="PAS_fold"/>
</dbReference>
<evidence type="ECO:0000256" key="7">
    <source>
        <dbReference type="ARBA" id="ARBA00022692"/>
    </source>
</evidence>
<dbReference type="SMART" id="SM00091">
    <property type="entry name" value="PAS"/>
    <property type="match status" value="4"/>
</dbReference>
<feature type="transmembrane region" description="Helical" evidence="15">
    <location>
        <begin position="70"/>
        <end position="92"/>
    </location>
</feature>
<dbReference type="PANTHER" id="PTHR43065">
    <property type="entry name" value="SENSOR HISTIDINE KINASE"/>
    <property type="match status" value="1"/>
</dbReference>
<protein>
    <recommendedName>
        <fullName evidence="3">histidine kinase</fullName>
        <ecNumber evidence="3">2.7.13.3</ecNumber>
    </recommendedName>
</protein>
<dbReference type="SMART" id="SM00448">
    <property type="entry name" value="REC"/>
    <property type="match status" value="1"/>
</dbReference>
<name>A0ABM7WBR3_9BACT</name>
<dbReference type="NCBIfam" id="TIGR00229">
    <property type="entry name" value="sensory_box"/>
    <property type="match status" value="4"/>
</dbReference>
<reference evidence="20 21" key="1">
    <citation type="submission" date="2022-01" db="EMBL/GenBank/DDBJ databases">
        <title>Desulfofustis limnae sp. nov., a novel mesophilic sulfate-reducing bacterium isolated from marsh soil.</title>
        <authorList>
            <person name="Watanabe M."/>
            <person name="Takahashi A."/>
            <person name="Kojima H."/>
            <person name="Fukui M."/>
        </authorList>
    </citation>
    <scope>NUCLEOTIDE SEQUENCE [LARGE SCALE GENOMIC DNA]</scope>
    <source>
        <strain evidence="20 21">PPLL</strain>
    </source>
</reference>
<dbReference type="Proteomes" id="UP000830055">
    <property type="component" value="Chromosome"/>
</dbReference>
<dbReference type="EC" id="2.7.13.3" evidence="3"/>
<evidence type="ECO:0000256" key="4">
    <source>
        <dbReference type="ARBA" id="ARBA00022475"/>
    </source>
</evidence>
<evidence type="ECO:0000256" key="11">
    <source>
        <dbReference type="ARBA" id="ARBA00022989"/>
    </source>
</evidence>
<gene>
    <name evidence="20" type="ORF">DPPLL_27420</name>
</gene>
<evidence type="ECO:0000256" key="14">
    <source>
        <dbReference type="PROSITE-ProRule" id="PRU00169"/>
    </source>
</evidence>
<evidence type="ECO:0000256" key="8">
    <source>
        <dbReference type="ARBA" id="ARBA00022741"/>
    </source>
</evidence>
<evidence type="ECO:0000256" key="1">
    <source>
        <dbReference type="ARBA" id="ARBA00000085"/>
    </source>
</evidence>
<dbReference type="SUPFAM" id="SSF55785">
    <property type="entry name" value="PYP-like sensor domain (PAS domain)"/>
    <property type="match status" value="4"/>
</dbReference>
<dbReference type="InterPro" id="IPR003594">
    <property type="entry name" value="HATPase_dom"/>
</dbReference>
<dbReference type="Pfam" id="PF13426">
    <property type="entry name" value="PAS_9"/>
    <property type="match status" value="2"/>
</dbReference>
<feature type="transmembrane region" description="Helical" evidence="15">
    <location>
        <begin position="136"/>
        <end position="155"/>
    </location>
</feature>
<feature type="domain" description="Histidine kinase" evidence="16">
    <location>
        <begin position="714"/>
        <end position="937"/>
    </location>
</feature>
<feature type="domain" description="PAS" evidence="18">
    <location>
        <begin position="321"/>
        <end position="392"/>
    </location>
</feature>
<dbReference type="SMART" id="SM00086">
    <property type="entry name" value="PAC"/>
    <property type="match status" value="4"/>
</dbReference>
<evidence type="ECO:0000256" key="10">
    <source>
        <dbReference type="ARBA" id="ARBA00022840"/>
    </source>
</evidence>
<dbReference type="PROSITE" id="PS50109">
    <property type="entry name" value="HIS_KIN"/>
    <property type="match status" value="1"/>
</dbReference>
<comment type="catalytic activity">
    <reaction evidence="1">
        <text>ATP + protein L-histidine = ADP + protein N-phospho-L-histidine.</text>
        <dbReference type="EC" id="2.7.13.3"/>
    </reaction>
</comment>
<dbReference type="Pfam" id="PF08448">
    <property type="entry name" value="PAS_4"/>
    <property type="match status" value="1"/>
</dbReference>
<keyword evidence="21" id="KW-1185">Reference proteome</keyword>
<dbReference type="RefSeq" id="WP_284151748.1">
    <property type="nucleotide sequence ID" value="NZ_AP025516.1"/>
</dbReference>
<accession>A0ABM7WBR3</accession>
<dbReference type="PROSITE" id="PS50113">
    <property type="entry name" value="PAC"/>
    <property type="match status" value="3"/>
</dbReference>
<feature type="domain" description="PAC" evidence="19">
    <location>
        <begin position="516"/>
        <end position="569"/>
    </location>
</feature>
<feature type="domain" description="PAC" evidence="19">
    <location>
        <begin position="642"/>
        <end position="694"/>
    </location>
</feature>
<organism evidence="20 21">
    <name type="scientific">Desulfofustis limnaeus</name>
    <dbReference type="NCBI Taxonomy" id="2740163"/>
    <lineage>
        <taxon>Bacteria</taxon>
        <taxon>Pseudomonadati</taxon>
        <taxon>Thermodesulfobacteriota</taxon>
        <taxon>Desulfobulbia</taxon>
        <taxon>Desulfobulbales</taxon>
        <taxon>Desulfocapsaceae</taxon>
        <taxon>Desulfofustis</taxon>
    </lineage>
</organism>
<feature type="transmembrane region" description="Helical" evidence="15">
    <location>
        <begin position="104"/>
        <end position="124"/>
    </location>
</feature>
<feature type="domain" description="PAC" evidence="19">
    <location>
        <begin position="390"/>
        <end position="444"/>
    </location>
</feature>
<dbReference type="InterPro" id="IPR001610">
    <property type="entry name" value="PAC"/>
</dbReference>
<dbReference type="Pfam" id="PF00989">
    <property type="entry name" value="PAS"/>
    <property type="match status" value="1"/>
</dbReference>
<feature type="transmembrane region" description="Helical" evidence="15">
    <location>
        <begin position="167"/>
        <end position="186"/>
    </location>
</feature>
<evidence type="ECO:0000256" key="2">
    <source>
        <dbReference type="ARBA" id="ARBA00004651"/>
    </source>
</evidence>
<comment type="subcellular location">
    <subcellularLocation>
        <location evidence="2">Cell membrane</location>
        <topology evidence="2">Multi-pass membrane protein</topology>
    </subcellularLocation>
</comment>
<keyword evidence="9" id="KW-0418">Kinase</keyword>
<dbReference type="InterPro" id="IPR011006">
    <property type="entry name" value="CheY-like_superfamily"/>
</dbReference>
<dbReference type="InterPro" id="IPR000014">
    <property type="entry name" value="PAS"/>
</dbReference>
<feature type="transmembrane region" description="Helical" evidence="15">
    <location>
        <begin position="40"/>
        <end position="58"/>
    </location>
</feature>
<evidence type="ECO:0000256" key="15">
    <source>
        <dbReference type="SAM" id="Phobius"/>
    </source>
</evidence>
<dbReference type="InterPro" id="IPR013656">
    <property type="entry name" value="PAS_4"/>
</dbReference>
<dbReference type="PROSITE" id="PS50112">
    <property type="entry name" value="PAS"/>
    <property type="match status" value="3"/>
</dbReference>
<dbReference type="InterPro" id="IPR001789">
    <property type="entry name" value="Sig_transdc_resp-reg_receiver"/>
</dbReference>
<dbReference type="CDD" id="cd00130">
    <property type="entry name" value="PAS"/>
    <property type="match status" value="4"/>
</dbReference>
<sequence>MHNTVFLALINNAALLVSLGLLYEITGFRLKDADSIPKQLLTGCVLGGIGIAIMLNPWSFGQGIQFDTRSVLLCITGLFFGTIPVLLAMLIIGTFRAFLDGSGLATGIAVIITSGFIGLAWRHLRWRKGTTPSFGELYLLGLIVHLTMLACMVLLPRKTVIDVLHHITVPVLLIHPLATALLGGLMNRRRADRLAELALQRSEEKFRNIFQHHAAAKLLIDPETGQIVEANAAAERLYGWPVATLKTMNIKDINILSADQVADEMTKAKEGSRIYFEFRHRTAPGPCKDVEVYSSTVTIDGRTYLHSIIHDITIRKNQEKQIAALGEMLDAAPVAVLLHDQAGRLLFANMAASAMHGYDSRDAFMQKNLRDFMVPEMRDMFSQRIARITETRELRFDTTHVRRDGGRIPIDAIVRLIDWEGQPAFLAITIDVSERQRAQEAIASSNELLRYIVEHANSAIAVHDRELRYVYVSKNYLQQYHVTESEVIGRHHYDVFPDLPQKWRDVHQRALRGEVSGSERDAYPRADGSVEWTRWSCRPWYGADGAIGGLIVYTEVITDRVRAEEALRQHEEYLRAMISAAPMAIVSTDAQGNVQSWNTAAERIFGWHEEDMLGQPLPFFTAEQQEEFLRLRERVLAGETLAKLDLTRIRKDGSPVEISLSVAPMYDGGGTVNGLLAMIEDITSHKRTEQERDSLQVQLIQAQKMESIGRLAGGVAHDYNNMLGVILGYTEMALEKLYEDDPLHKDLAEIQKAAERSADITRQLLAFSRQQTIAPTVLDLNQAITNLRGMIRRLIGENIELIWQLGDELWPVFMDPTQIDQILINLLVNARDAITDVGTISIETHITTIDDEYCQTHYGFAPGDFVTLSITDNGCGMDRATREKLFEPFFTTKMRGKGTGLGLATVYGILQQNNCFINVYSEPGQGSMFTIYLPRYRQDNDATELQPILPHSRRRGRETILLLEDEEAILTMTALMLKGLGYTVVSCNTPNEALDRAAHQHIDLLITDVVMPEMNGRQVAERLQHQHPHLKTLFMSGYTANVIAHRGVLDKGVSFIQKPFSTNKLATMIREVLNA</sequence>
<keyword evidence="10" id="KW-0067">ATP-binding</keyword>
<feature type="modified residue" description="4-aspartylphosphate" evidence="14">
    <location>
        <position position="1008"/>
    </location>
</feature>
<keyword evidence="5 14" id="KW-0597">Phosphoprotein</keyword>
<keyword evidence="13 15" id="KW-0472">Membrane</keyword>
<evidence type="ECO:0000256" key="3">
    <source>
        <dbReference type="ARBA" id="ARBA00012438"/>
    </source>
</evidence>
<dbReference type="SUPFAM" id="SSF52172">
    <property type="entry name" value="CheY-like"/>
    <property type="match status" value="1"/>
</dbReference>
<proteinExistence type="predicted"/>
<dbReference type="Pfam" id="PF07694">
    <property type="entry name" value="5TM-5TMR_LYT"/>
    <property type="match status" value="1"/>
</dbReference>
<feature type="domain" description="Response regulatory" evidence="17">
    <location>
        <begin position="959"/>
        <end position="1073"/>
    </location>
</feature>
<feature type="transmembrane region" description="Helical" evidence="15">
    <location>
        <begin position="6"/>
        <end position="28"/>
    </location>
</feature>
<dbReference type="PRINTS" id="PR00344">
    <property type="entry name" value="BCTRLSENSOR"/>
</dbReference>
<dbReference type="Gene3D" id="3.40.50.2300">
    <property type="match status" value="1"/>
</dbReference>
<evidence type="ECO:0000313" key="20">
    <source>
        <dbReference type="EMBL" id="BDD88377.1"/>
    </source>
</evidence>
<evidence type="ECO:0000256" key="5">
    <source>
        <dbReference type="ARBA" id="ARBA00022553"/>
    </source>
</evidence>